<evidence type="ECO:0000313" key="2">
    <source>
        <dbReference type="Proteomes" id="UP001171945"/>
    </source>
</evidence>
<dbReference type="PANTHER" id="PTHR34613:SF1">
    <property type="entry name" value="SLL6017 PROTEIN"/>
    <property type="match status" value="1"/>
</dbReference>
<evidence type="ECO:0000313" key="1">
    <source>
        <dbReference type="EMBL" id="MDM8561794.1"/>
    </source>
</evidence>
<reference evidence="1" key="1">
    <citation type="submission" date="2023-06" db="EMBL/GenBank/DDBJ databases">
        <title>Uncultivated large filamentous bacteria from sulfidic sediments reveal new species and different genomic features in energy metabolism and defense.</title>
        <authorList>
            <person name="Fonseca A."/>
        </authorList>
    </citation>
    <scope>NUCLEOTIDE SEQUENCE</scope>
    <source>
        <strain evidence="1">HSG4</strain>
    </source>
</reference>
<proteinExistence type="predicted"/>
<name>A0ABT7VQ70_9GAMM</name>
<comment type="caution">
    <text evidence="1">The sequence shown here is derived from an EMBL/GenBank/DDBJ whole genome shotgun (WGS) entry which is preliminary data.</text>
</comment>
<gene>
    <name evidence="1" type="ORF">QUF54_00390</name>
</gene>
<dbReference type="Proteomes" id="UP001171945">
    <property type="component" value="Unassembled WGS sequence"/>
</dbReference>
<dbReference type="PANTHER" id="PTHR34613">
    <property type="entry name" value="SLL0800 PROTEIN"/>
    <property type="match status" value="1"/>
</dbReference>
<organism evidence="1 2">
    <name type="scientific">Candidatus Marithioploca araucensis</name>
    <dbReference type="NCBI Taxonomy" id="70273"/>
    <lineage>
        <taxon>Bacteria</taxon>
        <taxon>Pseudomonadati</taxon>
        <taxon>Pseudomonadota</taxon>
        <taxon>Gammaproteobacteria</taxon>
        <taxon>Thiotrichales</taxon>
        <taxon>Thiotrichaceae</taxon>
        <taxon>Candidatus Marithioploca</taxon>
    </lineage>
</organism>
<dbReference type="EMBL" id="JAUCGM010000005">
    <property type="protein sequence ID" value="MDM8561794.1"/>
    <property type="molecule type" value="Genomic_DNA"/>
</dbReference>
<keyword evidence="2" id="KW-1185">Reference proteome</keyword>
<sequence>MAKTDNPLKRLFSDFSTDFAIWLLGDQVSSVRPTNIALLPSEEEIRADEIFDVTLTDGRVLNLHIDFQGVRSHRPMPWRVLDYISRIAETYHRDVCTVVIYVGNGAGSNDKGRHQVKCSDGKVILSWRYRVIHLWKMKAEKLLKLNRPALLALIGQTQIDDPKKLLPQVVKRLRAVADDEMRGRLFTALLALMNDKEMIDMIERMIARDNLLLDTPYIRRWRDEGFKDGLEEGFEDGLEKGLEKGLKKGLEEGLEKGLEDGLEKGLKKGSLITRRRTLLEVLTSRFEPPLPFYQEIEEDLSTITNEKNLKTLLTTAVQSEDLTAFKNVMDNL</sequence>
<protein>
    <submittedName>
        <fullName evidence="1">Uncharacterized protein</fullName>
    </submittedName>
</protein>
<accession>A0ABT7VQ70</accession>